<dbReference type="Gene3D" id="2.30.30.40">
    <property type="entry name" value="SH3 Domains"/>
    <property type="match status" value="2"/>
</dbReference>
<organism evidence="8 9">
    <name type="scientific">Ruminiclostridium hungatei</name>
    <name type="common">Clostridium hungatei</name>
    <dbReference type="NCBI Taxonomy" id="48256"/>
    <lineage>
        <taxon>Bacteria</taxon>
        <taxon>Bacillati</taxon>
        <taxon>Bacillota</taxon>
        <taxon>Clostridia</taxon>
        <taxon>Eubacteriales</taxon>
        <taxon>Oscillospiraceae</taxon>
        <taxon>Ruminiclostridium</taxon>
    </lineage>
</organism>
<accession>A0A1V4SHW1</accession>
<dbReference type="GO" id="GO:0008234">
    <property type="term" value="F:cysteine-type peptidase activity"/>
    <property type="evidence" value="ECO:0007669"/>
    <property type="project" value="UniProtKB-KW"/>
</dbReference>
<keyword evidence="2" id="KW-0645">Protease</keyword>
<dbReference type="InterPro" id="IPR036028">
    <property type="entry name" value="SH3-like_dom_sf"/>
</dbReference>
<feature type="domain" description="SH3b" evidence="6">
    <location>
        <begin position="90"/>
        <end position="152"/>
    </location>
</feature>
<keyword evidence="4" id="KW-0788">Thiol protease</keyword>
<name>A0A1V4SHW1_RUMHU</name>
<evidence type="ECO:0000259" key="7">
    <source>
        <dbReference type="PROSITE" id="PS51935"/>
    </source>
</evidence>
<dbReference type="STRING" id="48256.CLHUN_26490"/>
<dbReference type="Pfam" id="PF00877">
    <property type="entry name" value="NLPC_P60"/>
    <property type="match status" value="1"/>
</dbReference>
<feature type="domain" description="SH3b" evidence="6">
    <location>
        <begin position="29"/>
        <end position="89"/>
    </location>
</feature>
<evidence type="ECO:0000256" key="2">
    <source>
        <dbReference type="ARBA" id="ARBA00022670"/>
    </source>
</evidence>
<keyword evidence="5" id="KW-0732">Signal</keyword>
<dbReference type="OrthoDB" id="9808890at2"/>
<evidence type="ECO:0000256" key="4">
    <source>
        <dbReference type="ARBA" id="ARBA00022807"/>
    </source>
</evidence>
<dbReference type="AlphaFoldDB" id="A0A1V4SHW1"/>
<dbReference type="InterPro" id="IPR038765">
    <property type="entry name" value="Papain-like_cys_pep_sf"/>
</dbReference>
<dbReference type="InterPro" id="IPR003646">
    <property type="entry name" value="SH3-like_bac-type"/>
</dbReference>
<feature type="signal peptide" evidence="5">
    <location>
        <begin position="1"/>
        <end position="27"/>
    </location>
</feature>
<evidence type="ECO:0000256" key="5">
    <source>
        <dbReference type="SAM" id="SignalP"/>
    </source>
</evidence>
<dbReference type="RefSeq" id="WP_080065102.1">
    <property type="nucleotide sequence ID" value="NZ_MZGX01000017.1"/>
</dbReference>
<evidence type="ECO:0000313" key="8">
    <source>
        <dbReference type="EMBL" id="OPX43502.1"/>
    </source>
</evidence>
<evidence type="ECO:0000256" key="3">
    <source>
        <dbReference type="ARBA" id="ARBA00022801"/>
    </source>
</evidence>
<dbReference type="SMART" id="SM00287">
    <property type="entry name" value="SH3b"/>
    <property type="match status" value="2"/>
</dbReference>
<evidence type="ECO:0000256" key="1">
    <source>
        <dbReference type="ARBA" id="ARBA00007074"/>
    </source>
</evidence>
<dbReference type="Pfam" id="PF08239">
    <property type="entry name" value="SH3_3"/>
    <property type="match status" value="2"/>
</dbReference>
<dbReference type="InterPro" id="IPR000064">
    <property type="entry name" value="NLP_P60_dom"/>
</dbReference>
<feature type="chain" id="PRO_5013274276" evidence="5">
    <location>
        <begin position="28"/>
        <end position="300"/>
    </location>
</feature>
<dbReference type="GO" id="GO:0006508">
    <property type="term" value="P:proteolysis"/>
    <property type="evidence" value="ECO:0007669"/>
    <property type="project" value="UniProtKB-KW"/>
</dbReference>
<evidence type="ECO:0000259" key="6">
    <source>
        <dbReference type="PROSITE" id="PS51781"/>
    </source>
</evidence>
<comment type="similarity">
    <text evidence="1">Belongs to the peptidase C40 family.</text>
</comment>
<dbReference type="Proteomes" id="UP000191554">
    <property type="component" value="Unassembled WGS sequence"/>
</dbReference>
<sequence length="300" mass="31617">MSGKISKILVGCIFAFSLVLICSVAMAASQPAQIVGTKVNVRTAPDTSSSVITKLSNARVSIVDKSNGWYKISFNGKTGWVSGDYIKVLTAKGTINAEGVNFRETASTSGKIIDSLSKGTSVEILDTLSDWHKVKVGSKTGYIVTKFVTAASTEQKSSRSTTVSTLSDADSGVADDSAESDIVAYAKKFVGVRYVYGGKSPSGFDCSGFVGYVFKNFGIKLNSSAASMYSDGVKVSKSALKAGDLLFFDASSRKASGAIDHVGIYIGGGLFIHASTSNKKVIIQDLSEYQGKYIGAKRVM</sequence>
<keyword evidence="3 8" id="KW-0378">Hydrolase</keyword>
<dbReference type="PROSITE" id="PS51781">
    <property type="entry name" value="SH3B"/>
    <property type="match status" value="2"/>
</dbReference>
<keyword evidence="9" id="KW-1185">Reference proteome</keyword>
<protein>
    <submittedName>
        <fullName evidence="8">Murein DD-endopeptidase MepH</fullName>
        <ecNumber evidence="8">3.4.-.-</ecNumber>
    </submittedName>
</protein>
<dbReference type="SUPFAM" id="SSF50044">
    <property type="entry name" value="SH3-domain"/>
    <property type="match status" value="1"/>
</dbReference>
<dbReference type="PANTHER" id="PTHR47053">
    <property type="entry name" value="MUREIN DD-ENDOPEPTIDASE MEPH-RELATED"/>
    <property type="match status" value="1"/>
</dbReference>
<proteinExistence type="inferred from homology"/>
<gene>
    <name evidence="8" type="primary">mepH_2</name>
    <name evidence="8" type="ORF">CLHUN_26490</name>
</gene>
<dbReference type="Gene3D" id="3.90.1720.10">
    <property type="entry name" value="endopeptidase domain like (from Nostoc punctiforme)"/>
    <property type="match status" value="1"/>
</dbReference>
<dbReference type="EC" id="3.4.-.-" evidence="8"/>
<dbReference type="PROSITE" id="PS51935">
    <property type="entry name" value="NLPC_P60"/>
    <property type="match status" value="1"/>
</dbReference>
<dbReference type="PANTHER" id="PTHR47053:SF1">
    <property type="entry name" value="MUREIN DD-ENDOPEPTIDASE MEPH-RELATED"/>
    <property type="match status" value="1"/>
</dbReference>
<dbReference type="EMBL" id="MZGX01000017">
    <property type="protein sequence ID" value="OPX43502.1"/>
    <property type="molecule type" value="Genomic_DNA"/>
</dbReference>
<comment type="caution">
    <text evidence="8">The sequence shown here is derived from an EMBL/GenBank/DDBJ whole genome shotgun (WGS) entry which is preliminary data.</text>
</comment>
<evidence type="ECO:0000313" key="9">
    <source>
        <dbReference type="Proteomes" id="UP000191554"/>
    </source>
</evidence>
<reference evidence="8 9" key="1">
    <citation type="submission" date="2017-03" db="EMBL/GenBank/DDBJ databases">
        <title>Genome sequence of Clostridium hungatei DSM 14427.</title>
        <authorList>
            <person name="Poehlein A."/>
            <person name="Daniel R."/>
        </authorList>
    </citation>
    <scope>NUCLEOTIDE SEQUENCE [LARGE SCALE GENOMIC DNA]</scope>
    <source>
        <strain evidence="8 9">DSM 14427</strain>
    </source>
</reference>
<dbReference type="InterPro" id="IPR051202">
    <property type="entry name" value="Peptidase_C40"/>
</dbReference>
<feature type="domain" description="NlpC/P60" evidence="7">
    <location>
        <begin position="176"/>
        <end position="300"/>
    </location>
</feature>
<dbReference type="SUPFAM" id="SSF54001">
    <property type="entry name" value="Cysteine proteinases"/>
    <property type="match status" value="1"/>
</dbReference>